<feature type="compositionally biased region" description="Low complexity" evidence="14">
    <location>
        <begin position="212"/>
        <end position="227"/>
    </location>
</feature>
<dbReference type="STRING" id="105984.A0A427YBV1"/>
<dbReference type="InterPro" id="IPR000938">
    <property type="entry name" value="CAP-Gly_domain"/>
</dbReference>
<evidence type="ECO:0000256" key="1">
    <source>
        <dbReference type="ARBA" id="ARBA00004114"/>
    </source>
</evidence>
<dbReference type="InterPro" id="IPR036859">
    <property type="entry name" value="CAP-Gly_dom_sf"/>
</dbReference>
<dbReference type="GO" id="GO:0005814">
    <property type="term" value="C:centriole"/>
    <property type="evidence" value="ECO:0007669"/>
    <property type="project" value="UniProtKB-SubCell"/>
</dbReference>
<dbReference type="Gene3D" id="2.30.30.190">
    <property type="entry name" value="CAP Gly-rich-like domain"/>
    <property type="match status" value="1"/>
</dbReference>
<feature type="compositionally biased region" description="Polar residues" evidence="14">
    <location>
        <begin position="164"/>
        <end position="180"/>
    </location>
</feature>
<reference evidence="16 17" key="1">
    <citation type="submission" date="2018-11" db="EMBL/GenBank/DDBJ databases">
        <title>Genome sequence of Apiotrichum porosum DSM 27194.</title>
        <authorList>
            <person name="Aliyu H."/>
            <person name="Gorte O."/>
            <person name="Ochsenreither K."/>
        </authorList>
    </citation>
    <scope>NUCLEOTIDE SEQUENCE [LARGE SCALE GENOMIC DNA]</scope>
    <source>
        <strain evidence="16 17">DSM 27194</strain>
    </source>
</reference>
<evidence type="ECO:0000256" key="10">
    <source>
        <dbReference type="ARBA" id="ARBA00023054"/>
    </source>
</evidence>
<keyword evidence="17" id="KW-1185">Reference proteome</keyword>
<evidence type="ECO:0000256" key="14">
    <source>
        <dbReference type="SAM" id="MobiDB-lite"/>
    </source>
</evidence>
<protein>
    <recommendedName>
        <fullName evidence="15">CAP-Gly domain-containing protein</fullName>
    </recommendedName>
</protein>
<evidence type="ECO:0000256" key="4">
    <source>
        <dbReference type="ARBA" id="ARBA00011010"/>
    </source>
</evidence>
<dbReference type="Pfam" id="PF01302">
    <property type="entry name" value="CAP_GLY"/>
    <property type="match status" value="1"/>
</dbReference>
<dbReference type="RefSeq" id="XP_028480761.1">
    <property type="nucleotide sequence ID" value="XM_028616904.1"/>
</dbReference>
<feature type="compositionally biased region" description="Low complexity" evidence="14">
    <location>
        <begin position="244"/>
        <end position="259"/>
    </location>
</feature>
<sequence length="1444" mass="156122">MTTPEIPLGARVAVKAGVGYVRWTGVNPSFSEGKWVGVELETPTGKNNGSVQNEQYFDCKQGYGVFVRPSQVTVIDMAPAPPAPRAPRPSLAPRTPGSAAASRLSSAGASRASTPGSRNTTSTPASRAASGAARRPPIETPSRSVSAASRTSAEKTTPPRAGSAASQGTVKRVAASSTAARTGRPSVAPGTRPPPVSASAVTPKARRQSTVSSIASPTPSAAALPHSARPPSTISLASAASVETAAQRRQSTSSSRLASPLHQPAAELRDPDALAMPPPPLPVPQSPVRGGLGLVPASPARSTASSVPWSPARSASGTGVPASPSRSAIPSSPTRRTSTSLPVPQSPVRTSSPGHIPVPSSPSHRAVSPISERGTLSVSDPNKPVTFTGGAPLSPRVSPRQPLALSVRSTSPDRETAAAVFAQKRELDELRIKVRLLDTRHNEDLDKIKVLEKKATDADQLHAVRAKLQTKFQEQQAVLVNSQRLARDLQSENAHLETRAHEAMEQLEMATLDREVAEEKAEAAESDLSRMSEKVAELEMEVAVLKEENAEYEKPISGVEGTERSSLAFVQLEKHNERLKEALIRLRDVTSESEKEHRTKITDLEKELASQEDLQSRLNLTEARLSSSEEQVQDLKQQLDDALGAEDLLEELTERNLQMSERLEEMHATIEDLEALKELNDELEENHVATAKQLEEEISVITSKLRDETGRSGDLEAVVVDMEATIGQFRELVANLQSEIDTLRVLQATQEYESATASKESQTLMNLNLKLQSSAAKTQSKTIDLELKKLEAAQLTEHLRIVQAYLPDPYLETEADSTTALLFFYRVASKVDMLINVISHLHGLPAALHSVQSEALVGVCELRGKLHHFATLNRRFAAVMRRASPDDWVSLGRVVGELTGVETRVDGWVGLAKADTFNEGDCARELVALIAQFNHLAEVMFNHPGLDAAEQQLDLAYNFDDDLDNFAAAVGFVRQAVVTLINDGDIDVEVGESTLEEAVYEPVQRILNQVRAVKAPAGKLVSVVEEAVAAEAALLPEFTAALGDLVNSVSHAVDLAVQVAQRIGEHIASVRASKEPLRLDDIVKFLAEVTNQANADQPPWDVIGAFITRIGTDLADTLPKFRGAAKASQTVSLAASPPWLARVASIKQAATHSAEAEHKVSRLSEELKEMLREIKIRDQSLQESGVKIETLEHRLEASRRQADMILELENDIAKSKKQEKVYEEAMEQLQAEYDTLEAENARLRKNRGSNTDSPSASAYGEMPLQSPSAVEATHLVEQIEALRGAVRFLRSENALLKSRDMYDDINMLAPLRTISVAPLPPLPALPALPPLPDLVGGKKSSQSSGKADDDSDAESEGPVTPRTSSIRPDARQALDTESKLLLRELARYSAAPRIVDISGLGAGGPAWRSRKNSPEAQVFRWANERRALEQRVEDLGARVRALRR</sequence>
<feature type="compositionally biased region" description="Polar residues" evidence="14">
    <location>
        <begin position="341"/>
        <end position="353"/>
    </location>
</feature>
<evidence type="ECO:0000256" key="2">
    <source>
        <dbReference type="ARBA" id="ARBA00004186"/>
    </source>
</evidence>
<comment type="caution">
    <text evidence="16">The sequence shown here is derived from an EMBL/GenBank/DDBJ whole genome shotgun (WGS) entry which is preliminary data.</text>
</comment>
<keyword evidence="8" id="KW-0498">Mitosis</keyword>
<evidence type="ECO:0000256" key="11">
    <source>
        <dbReference type="ARBA" id="ARBA00023212"/>
    </source>
</evidence>
<dbReference type="SUPFAM" id="SSF74924">
    <property type="entry name" value="Cap-Gly domain"/>
    <property type="match status" value="1"/>
</dbReference>
<dbReference type="GO" id="GO:0005874">
    <property type="term" value="C:microtubule"/>
    <property type="evidence" value="ECO:0007669"/>
    <property type="project" value="UniProtKB-KW"/>
</dbReference>
<dbReference type="SMART" id="SM01052">
    <property type="entry name" value="CAP_GLY"/>
    <property type="match status" value="1"/>
</dbReference>
<dbReference type="GO" id="GO:0030286">
    <property type="term" value="C:dynein complex"/>
    <property type="evidence" value="ECO:0007669"/>
    <property type="project" value="UniProtKB-KW"/>
</dbReference>
<feature type="region of interest" description="Disordered" evidence="14">
    <location>
        <begin position="1330"/>
        <end position="1372"/>
    </location>
</feature>
<evidence type="ECO:0000256" key="13">
    <source>
        <dbReference type="SAM" id="Coils"/>
    </source>
</evidence>
<proteinExistence type="inferred from homology"/>
<evidence type="ECO:0000256" key="8">
    <source>
        <dbReference type="ARBA" id="ARBA00022776"/>
    </source>
</evidence>
<dbReference type="GO" id="GO:0000743">
    <property type="term" value="P:nuclear migration involved in conjugation with cellular fusion"/>
    <property type="evidence" value="ECO:0007669"/>
    <property type="project" value="TreeGrafter"/>
</dbReference>
<keyword evidence="7" id="KW-0493">Microtubule</keyword>
<feature type="region of interest" description="Disordered" evidence="14">
    <location>
        <begin position="77"/>
        <end position="400"/>
    </location>
</feature>
<evidence type="ECO:0000256" key="7">
    <source>
        <dbReference type="ARBA" id="ARBA00022701"/>
    </source>
</evidence>
<dbReference type="PANTHER" id="PTHR18916">
    <property type="entry name" value="DYNACTIN 1-RELATED MICROTUBULE-BINDING"/>
    <property type="match status" value="1"/>
</dbReference>
<feature type="compositionally biased region" description="Pro residues" evidence="14">
    <location>
        <begin position="276"/>
        <end position="285"/>
    </location>
</feature>
<dbReference type="EMBL" id="RSCE01000001">
    <property type="protein sequence ID" value="RSH88553.1"/>
    <property type="molecule type" value="Genomic_DNA"/>
</dbReference>
<feature type="coiled-coil region" evidence="13">
    <location>
        <begin position="1146"/>
        <end position="1246"/>
    </location>
</feature>
<dbReference type="GO" id="GO:0051301">
    <property type="term" value="P:cell division"/>
    <property type="evidence" value="ECO:0007669"/>
    <property type="project" value="UniProtKB-KW"/>
</dbReference>
<dbReference type="GO" id="GO:0051286">
    <property type="term" value="C:cell tip"/>
    <property type="evidence" value="ECO:0007669"/>
    <property type="project" value="TreeGrafter"/>
</dbReference>
<keyword evidence="5" id="KW-0963">Cytoplasm</keyword>
<feature type="compositionally biased region" description="Low complexity" evidence="14">
    <location>
        <begin position="88"/>
        <end position="113"/>
    </location>
</feature>
<feature type="compositionally biased region" description="Low complexity" evidence="14">
    <location>
        <begin position="142"/>
        <end position="151"/>
    </location>
</feature>
<comment type="subcellular location">
    <subcellularLocation>
        <location evidence="3">Cytoplasm</location>
        <location evidence="3">Cell cortex</location>
    </subcellularLocation>
    <subcellularLocation>
        <location evidence="1">Cytoplasm</location>
        <location evidence="1">Cytoskeleton</location>
        <location evidence="1">Microtubule organizing center</location>
        <location evidence="1">Centrosome</location>
        <location evidence="1">Centriole</location>
    </subcellularLocation>
    <subcellularLocation>
        <location evidence="2">Cytoplasm</location>
        <location evidence="2">Cytoskeleton</location>
        <location evidence="2">Spindle</location>
    </subcellularLocation>
</comment>
<evidence type="ECO:0000256" key="5">
    <source>
        <dbReference type="ARBA" id="ARBA00022490"/>
    </source>
</evidence>
<keyword evidence="10 13" id="KW-0175">Coiled coil</keyword>
<evidence type="ECO:0000256" key="12">
    <source>
        <dbReference type="ARBA" id="ARBA00023306"/>
    </source>
</evidence>
<dbReference type="GO" id="GO:0000132">
    <property type="term" value="P:establishment of mitotic spindle orientation"/>
    <property type="evidence" value="ECO:0007669"/>
    <property type="project" value="TreeGrafter"/>
</dbReference>
<dbReference type="InterPro" id="IPR022157">
    <property type="entry name" value="Dynactin"/>
</dbReference>
<organism evidence="16 17">
    <name type="scientific">Apiotrichum porosum</name>
    <dbReference type="NCBI Taxonomy" id="105984"/>
    <lineage>
        <taxon>Eukaryota</taxon>
        <taxon>Fungi</taxon>
        <taxon>Dikarya</taxon>
        <taxon>Basidiomycota</taxon>
        <taxon>Agaricomycotina</taxon>
        <taxon>Tremellomycetes</taxon>
        <taxon>Trichosporonales</taxon>
        <taxon>Trichosporonaceae</taxon>
        <taxon>Apiotrichum</taxon>
    </lineage>
</organism>
<dbReference type="GO" id="GO:0005816">
    <property type="term" value="C:spindle pole body"/>
    <property type="evidence" value="ECO:0007669"/>
    <property type="project" value="TreeGrafter"/>
</dbReference>
<evidence type="ECO:0000313" key="16">
    <source>
        <dbReference type="EMBL" id="RSH88553.1"/>
    </source>
</evidence>
<dbReference type="PROSITE" id="PS50245">
    <property type="entry name" value="CAP_GLY_2"/>
    <property type="match status" value="1"/>
</dbReference>
<keyword evidence="11" id="KW-0206">Cytoskeleton</keyword>
<name>A0A427YBV1_9TREE</name>
<evidence type="ECO:0000313" key="17">
    <source>
        <dbReference type="Proteomes" id="UP000279236"/>
    </source>
</evidence>
<dbReference type="Proteomes" id="UP000279236">
    <property type="component" value="Unassembled WGS sequence"/>
</dbReference>
<feature type="coiled-coil region" evidence="13">
    <location>
        <begin position="479"/>
        <end position="711"/>
    </location>
</feature>
<keyword evidence="9" id="KW-0243">Dynein</keyword>
<feature type="compositionally biased region" description="Low complexity" evidence="14">
    <location>
        <begin position="321"/>
        <end position="340"/>
    </location>
</feature>
<evidence type="ECO:0000256" key="3">
    <source>
        <dbReference type="ARBA" id="ARBA00004544"/>
    </source>
</evidence>
<dbReference type="OrthoDB" id="2130750at2759"/>
<feature type="compositionally biased region" description="Low complexity" evidence="14">
    <location>
        <begin position="120"/>
        <end position="135"/>
    </location>
</feature>
<feature type="domain" description="CAP-Gly" evidence="15">
    <location>
        <begin position="26"/>
        <end position="68"/>
    </location>
</feature>
<dbReference type="GO" id="GO:0005819">
    <property type="term" value="C:spindle"/>
    <property type="evidence" value="ECO:0007669"/>
    <property type="project" value="UniProtKB-SubCell"/>
</dbReference>
<accession>A0A427YBV1</accession>
<evidence type="ECO:0000259" key="15">
    <source>
        <dbReference type="PROSITE" id="PS50245"/>
    </source>
</evidence>
<dbReference type="PANTHER" id="PTHR18916:SF6">
    <property type="entry name" value="DYNACTIN SUBUNIT 1"/>
    <property type="match status" value="1"/>
</dbReference>
<comment type="similarity">
    <text evidence="4">Belongs to the dynactin 150 kDa subunit family.</text>
</comment>
<dbReference type="GeneID" id="39585641"/>
<keyword evidence="6" id="KW-0132">Cell division</keyword>
<gene>
    <name evidence="16" type="ORF">EHS24_001098</name>
</gene>
<dbReference type="Pfam" id="PF12455">
    <property type="entry name" value="Dynactin"/>
    <property type="match status" value="1"/>
</dbReference>
<evidence type="ECO:0000256" key="6">
    <source>
        <dbReference type="ARBA" id="ARBA00022618"/>
    </source>
</evidence>
<feature type="compositionally biased region" description="Polar residues" evidence="14">
    <location>
        <begin position="300"/>
        <end position="317"/>
    </location>
</feature>
<keyword evidence="12" id="KW-0131">Cell cycle</keyword>
<evidence type="ECO:0000256" key="9">
    <source>
        <dbReference type="ARBA" id="ARBA00023017"/>
    </source>
</evidence>